<dbReference type="Pfam" id="PF01061">
    <property type="entry name" value="ABC2_membrane"/>
    <property type="match status" value="1"/>
</dbReference>
<evidence type="ECO:0000313" key="8">
    <source>
        <dbReference type="EMBL" id="MCZ0857697.1"/>
    </source>
</evidence>
<dbReference type="InterPro" id="IPR047817">
    <property type="entry name" value="ABC2_TM_bact-type"/>
</dbReference>
<feature type="transmembrane region" description="Helical" evidence="6">
    <location>
        <begin position="111"/>
        <end position="138"/>
    </location>
</feature>
<evidence type="ECO:0000256" key="6">
    <source>
        <dbReference type="RuleBase" id="RU361157"/>
    </source>
</evidence>
<dbReference type="PANTHER" id="PTHR43229">
    <property type="entry name" value="NODULATION PROTEIN J"/>
    <property type="match status" value="1"/>
</dbReference>
<evidence type="ECO:0000256" key="3">
    <source>
        <dbReference type="ARBA" id="ARBA00022989"/>
    </source>
</evidence>
<proteinExistence type="inferred from homology"/>
<comment type="subcellular location">
    <subcellularLocation>
        <location evidence="6">Cell membrane</location>
        <topology evidence="6">Multi-pass membrane protein</topology>
    </subcellularLocation>
    <subcellularLocation>
        <location evidence="1">Membrane</location>
        <topology evidence="1">Multi-pass membrane protein</topology>
    </subcellularLocation>
</comment>
<feature type="transmembrane region" description="Helical" evidence="6">
    <location>
        <begin position="144"/>
        <end position="168"/>
    </location>
</feature>
<dbReference type="Proteomes" id="UP001072034">
    <property type="component" value="Unassembled WGS sequence"/>
</dbReference>
<keyword evidence="5" id="KW-0046">Antibiotic resistance</keyword>
<feature type="transmembrane region" description="Helical" evidence="6">
    <location>
        <begin position="229"/>
        <end position="250"/>
    </location>
</feature>
<keyword evidence="2 6" id="KW-0812">Transmembrane</keyword>
<reference evidence="8" key="1">
    <citation type="submission" date="2022-10" db="EMBL/GenBank/DDBJ databases">
        <title>Genome sequence of Actinomyces israelii ATCC 10048.</title>
        <authorList>
            <person name="Watt R.M."/>
            <person name="Tong W.M."/>
        </authorList>
    </citation>
    <scope>NUCLEOTIDE SEQUENCE</scope>
    <source>
        <strain evidence="8">ATCC 10048</strain>
    </source>
</reference>
<dbReference type="EMBL" id="JAPTMY010000011">
    <property type="protein sequence ID" value="MCZ0857697.1"/>
    <property type="molecule type" value="Genomic_DNA"/>
</dbReference>
<feature type="transmembrane region" description="Helical" evidence="6">
    <location>
        <begin position="180"/>
        <end position="199"/>
    </location>
</feature>
<evidence type="ECO:0000256" key="5">
    <source>
        <dbReference type="ARBA" id="ARBA00023251"/>
    </source>
</evidence>
<dbReference type="PROSITE" id="PS51012">
    <property type="entry name" value="ABC_TM2"/>
    <property type="match status" value="1"/>
</dbReference>
<dbReference type="InterPro" id="IPR000412">
    <property type="entry name" value="ABC_2_transport"/>
</dbReference>
<evidence type="ECO:0000256" key="1">
    <source>
        <dbReference type="ARBA" id="ARBA00004141"/>
    </source>
</evidence>
<name>A0ABT4I8X1_9ACTO</name>
<comment type="similarity">
    <text evidence="6">Belongs to the ABC-2 integral membrane protein family.</text>
</comment>
<evidence type="ECO:0000313" key="9">
    <source>
        <dbReference type="Proteomes" id="UP001072034"/>
    </source>
</evidence>
<keyword evidence="3 6" id="KW-1133">Transmembrane helix</keyword>
<keyword evidence="6" id="KW-1003">Cell membrane</keyword>
<dbReference type="PIRSF" id="PIRSF006648">
    <property type="entry name" value="DrrB"/>
    <property type="match status" value="1"/>
</dbReference>
<comment type="caution">
    <text evidence="8">The sequence shown here is derived from an EMBL/GenBank/DDBJ whole genome shotgun (WGS) entry which is preliminary data.</text>
</comment>
<dbReference type="PANTHER" id="PTHR43229:SF3">
    <property type="entry name" value="ABC-TYPE MULTIDRUG TRANSPORT SYSTEM, PERMEASE COMPONENT"/>
    <property type="match status" value="1"/>
</dbReference>
<feature type="transmembrane region" description="Helical" evidence="6">
    <location>
        <begin position="66"/>
        <end position="87"/>
    </location>
</feature>
<protein>
    <recommendedName>
        <fullName evidence="6">Transport permease protein</fullName>
    </recommendedName>
</protein>
<keyword evidence="6" id="KW-0813">Transport</keyword>
<evidence type="ECO:0000256" key="2">
    <source>
        <dbReference type="ARBA" id="ARBA00022692"/>
    </source>
</evidence>
<dbReference type="RefSeq" id="WP_268917235.1">
    <property type="nucleotide sequence ID" value="NZ_CP124548.1"/>
</dbReference>
<sequence>MQDGVNRPGPGTKLPWLRAVAMMTRLEWMGAELHTWRRWVALAVLPLTYLGLLGVGLSSAFGGAGYLRFVVPGAIVMQALSGLNRVVARTVTERRWGLAAFKLQSGVPQSAYLLGILFPGVIVFAAQALVLLALAVALGVRYSVLSSIAMVAVAILCVLTWECLSFAVAAAIRNYQTRDFVLAVAVMPLTFAAPVFYTLDNAPTALRLLARVNPLTYQAELVRGVAQGAFALSAALICLLVLTASMFLALRAVRVMRELSFEG</sequence>
<dbReference type="InterPro" id="IPR013525">
    <property type="entry name" value="ABC2_TM"/>
</dbReference>
<accession>A0ABT4I8X1</accession>
<feature type="transmembrane region" description="Helical" evidence="6">
    <location>
        <begin position="39"/>
        <end position="60"/>
    </location>
</feature>
<evidence type="ECO:0000256" key="4">
    <source>
        <dbReference type="ARBA" id="ARBA00023136"/>
    </source>
</evidence>
<gene>
    <name evidence="8" type="ORF">OHJ16_06530</name>
</gene>
<keyword evidence="9" id="KW-1185">Reference proteome</keyword>
<keyword evidence="4 6" id="KW-0472">Membrane</keyword>
<dbReference type="InterPro" id="IPR051784">
    <property type="entry name" value="Nod_factor_ABC_transporter"/>
</dbReference>
<evidence type="ECO:0000259" key="7">
    <source>
        <dbReference type="PROSITE" id="PS51012"/>
    </source>
</evidence>
<feature type="domain" description="ABC transmembrane type-2" evidence="7">
    <location>
        <begin position="37"/>
        <end position="258"/>
    </location>
</feature>
<organism evidence="8 9">
    <name type="scientific">Actinomyces israelii</name>
    <dbReference type="NCBI Taxonomy" id="1659"/>
    <lineage>
        <taxon>Bacteria</taxon>
        <taxon>Bacillati</taxon>
        <taxon>Actinomycetota</taxon>
        <taxon>Actinomycetes</taxon>
        <taxon>Actinomycetales</taxon>
        <taxon>Actinomycetaceae</taxon>
        <taxon>Actinomyces</taxon>
    </lineage>
</organism>